<dbReference type="GO" id="GO:0005524">
    <property type="term" value="F:ATP binding"/>
    <property type="evidence" value="ECO:0007669"/>
    <property type="project" value="UniProtKB-KW"/>
</dbReference>
<dbReference type="GO" id="GO:0016887">
    <property type="term" value="F:ATP hydrolysis activity"/>
    <property type="evidence" value="ECO:0007669"/>
    <property type="project" value="InterPro"/>
</dbReference>
<name>A0A2C9NVT1_SALET</name>
<dbReference type="InterPro" id="IPR003439">
    <property type="entry name" value="ABC_transporter-like_ATP-bd"/>
</dbReference>
<reference evidence="5 6" key="1">
    <citation type="submission" date="2017-06" db="EMBL/GenBank/DDBJ databases">
        <title>Salmonella reference genomes for public health.</title>
        <authorList>
            <person name="Robertson J."/>
            <person name="Yoshida C."/>
            <person name="Gurnik S."/>
            <person name="Nash J."/>
        </authorList>
    </citation>
    <scope>NUCLEOTIDE SEQUENCE [LARGE SCALE GENOMIC DNA]</scope>
    <source>
        <strain evidence="5 6">S-1643</strain>
    </source>
</reference>
<evidence type="ECO:0000256" key="3">
    <source>
        <dbReference type="ARBA" id="ARBA00022840"/>
    </source>
</evidence>
<evidence type="ECO:0000313" key="6">
    <source>
        <dbReference type="Proteomes" id="UP000197157"/>
    </source>
</evidence>
<dbReference type="InterPro" id="IPR050095">
    <property type="entry name" value="ECF_ABC_transporter_ATP-bd"/>
</dbReference>
<dbReference type="SMART" id="SM00382">
    <property type="entry name" value="AAA"/>
    <property type="match status" value="1"/>
</dbReference>
<dbReference type="InterPro" id="IPR015856">
    <property type="entry name" value="ABC_transpr_CbiO/EcfA_su"/>
</dbReference>
<feature type="domain" description="ABC transporter" evidence="4">
    <location>
        <begin position="4"/>
        <end position="226"/>
    </location>
</feature>
<keyword evidence="1" id="KW-0813">Transport</keyword>
<evidence type="ECO:0000256" key="1">
    <source>
        <dbReference type="ARBA" id="ARBA00022448"/>
    </source>
</evidence>
<dbReference type="InterPro" id="IPR027417">
    <property type="entry name" value="P-loop_NTPase"/>
</dbReference>
<evidence type="ECO:0000256" key="2">
    <source>
        <dbReference type="ARBA" id="ARBA00022741"/>
    </source>
</evidence>
<dbReference type="PANTHER" id="PTHR43553">
    <property type="entry name" value="HEAVY METAL TRANSPORTER"/>
    <property type="match status" value="1"/>
</dbReference>
<dbReference type="PROSITE" id="PS50893">
    <property type="entry name" value="ABC_TRANSPORTER_2"/>
    <property type="match status" value="1"/>
</dbReference>
<evidence type="ECO:0000259" key="4">
    <source>
        <dbReference type="PROSITE" id="PS50893"/>
    </source>
</evidence>
<dbReference type="InterPro" id="IPR003593">
    <property type="entry name" value="AAA+_ATPase"/>
</dbReference>
<gene>
    <name evidence="5" type="ORF">LFZ25_04280</name>
</gene>
<dbReference type="GO" id="GO:0042626">
    <property type="term" value="F:ATPase-coupled transmembrane transporter activity"/>
    <property type="evidence" value="ECO:0007669"/>
    <property type="project" value="TreeGrafter"/>
</dbReference>
<dbReference type="CDD" id="cd03225">
    <property type="entry name" value="ABC_cobalt_CbiO_domain1"/>
    <property type="match status" value="1"/>
</dbReference>
<sequence>MDMVTLEQFRYLPSDATRPPACFDFHYSTPGIVAIVGDNGSGKSTLAQLMAGWYPDYLPGDIDGTGLLLGVPIGRLPLVEQSPTIQLVQQSPYLQLSGCTFSVEEEVAFGPENLALHEAEILLRIDEALTLTNCQSLRHRHPGTLSGGETQRVVIASALAMQPRLLVLDEAFSRLTSATTGTLLERLQQWALERHSLIVLFERNHFPFLTRCQRVWQLRDGALTPLC</sequence>
<organism evidence="5 6">
    <name type="scientific">Salmonella enterica subsp. enterica serovar Macclesfield str. S-1643</name>
    <dbReference type="NCBI Taxonomy" id="1242107"/>
    <lineage>
        <taxon>Bacteria</taxon>
        <taxon>Pseudomonadati</taxon>
        <taxon>Pseudomonadota</taxon>
        <taxon>Gammaproteobacteria</taxon>
        <taxon>Enterobacterales</taxon>
        <taxon>Enterobacteriaceae</taxon>
        <taxon>Salmonella</taxon>
    </lineage>
</organism>
<dbReference type="EMBL" id="CP022117">
    <property type="protein sequence ID" value="ASG15234.1"/>
    <property type="molecule type" value="Genomic_DNA"/>
</dbReference>
<protein>
    <submittedName>
        <fullName evidence="5">Cobalt ABC transporter ATP-binding protein</fullName>
    </submittedName>
</protein>
<dbReference type="AlphaFoldDB" id="A0A2C9NVT1"/>
<keyword evidence="3 5" id="KW-0067">ATP-binding</keyword>
<accession>A0A2C9NVT1</accession>
<dbReference type="Pfam" id="PF00005">
    <property type="entry name" value="ABC_tran"/>
    <property type="match status" value="1"/>
</dbReference>
<dbReference type="Gene3D" id="3.40.50.300">
    <property type="entry name" value="P-loop containing nucleotide triphosphate hydrolases"/>
    <property type="match status" value="1"/>
</dbReference>
<dbReference type="SUPFAM" id="SSF52540">
    <property type="entry name" value="P-loop containing nucleoside triphosphate hydrolases"/>
    <property type="match status" value="1"/>
</dbReference>
<dbReference type="FunFam" id="3.40.50.300:FF:002087">
    <property type="entry name" value="Cobalt ABC transporter ATP-binding protien"/>
    <property type="match status" value="1"/>
</dbReference>
<keyword evidence="2" id="KW-0547">Nucleotide-binding</keyword>
<dbReference type="Proteomes" id="UP000197157">
    <property type="component" value="Chromosome"/>
</dbReference>
<dbReference type="GO" id="GO:0043190">
    <property type="term" value="C:ATP-binding cassette (ABC) transporter complex"/>
    <property type="evidence" value="ECO:0007669"/>
    <property type="project" value="TreeGrafter"/>
</dbReference>
<evidence type="ECO:0000313" key="5">
    <source>
        <dbReference type="EMBL" id="ASG15234.1"/>
    </source>
</evidence>
<proteinExistence type="predicted"/>